<dbReference type="InterPro" id="IPR045851">
    <property type="entry name" value="AMP-bd_C_sf"/>
</dbReference>
<dbReference type="PANTHER" id="PTHR43845:SF1">
    <property type="entry name" value="BLR5969 PROTEIN"/>
    <property type="match status" value="1"/>
</dbReference>
<dbReference type="PANTHER" id="PTHR43845">
    <property type="entry name" value="BLR5969 PROTEIN"/>
    <property type="match status" value="1"/>
</dbReference>
<evidence type="ECO:0000313" key="3">
    <source>
        <dbReference type="EMBL" id="SDB17423.1"/>
    </source>
</evidence>
<feature type="domain" description="AMP-dependent synthetase/ligase" evidence="2">
    <location>
        <begin position="157"/>
        <end position="287"/>
    </location>
</feature>
<dbReference type="Pfam" id="PF00501">
    <property type="entry name" value="AMP-binding"/>
    <property type="match status" value="1"/>
</dbReference>
<dbReference type="InterPro" id="IPR042099">
    <property type="entry name" value="ANL_N_sf"/>
</dbReference>
<evidence type="ECO:0000313" key="4">
    <source>
        <dbReference type="Proteomes" id="UP000198771"/>
    </source>
</evidence>
<accession>A0A1G6BAA1</accession>
<gene>
    <name evidence="3" type="ORF">SAMN05660653_00830</name>
</gene>
<dbReference type="RefSeq" id="WP_244148636.1">
    <property type="nucleotide sequence ID" value="NZ_FMXO01000004.1"/>
</dbReference>
<reference evidence="3 4" key="1">
    <citation type="submission" date="2016-10" db="EMBL/GenBank/DDBJ databases">
        <authorList>
            <person name="de Groot N.N."/>
        </authorList>
    </citation>
    <scope>NUCLEOTIDE SEQUENCE [LARGE SCALE GENOMIC DNA]</scope>
    <source>
        <strain evidence="3 4">ASO4-2</strain>
    </source>
</reference>
<dbReference type="Gene3D" id="3.40.50.12780">
    <property type="entry name" value="N-terminal domain of ligase-like"/>
    <property type="match status" value="1"/>
</dbReference>
<organism evidence="3 4">
    <name type="scientific">Desulfonatronum thiosulfatophilum</name>
    <dbReference type="NCBI Taxonomy" id="617002"/>
    <lineage>
        <taxon>Bacteria</taxon>
        <taxon>Pseudomonadati</taxon>
        <taxon>Thermodesulfobacteriota</taxon>
        <taxon>Desulfovibrionia</taxon>
        <taxon>Desulfovibrionales</taxon>
        <taxon>Desulfonatronaceae</taxon>
        <taxon>Desulfonatronum</taxon>
    </lineage>
</organism>
<feature type="region of interest" description="Disordered" evidence="1">
    <location>
        <begin position="1"/>
        <end position="23"/>
    </location>
</feature>
<dbReference type="GO" id="GO:0016874">
    <property type="term" value="F:ligase activity"/>
    <property type="evidence" value="ECO:0007669"/>
    <property type="project" value="UniProtKB-KW"/>
</dbReference>
<protein>
    <submittedName>
        <fullName evidence="3">Phenylacetate-CoA ligase</fullName>
    </submittedName>
</protein>
<dbReference type="EMBL" id="FMXO01000004">
    <property type="protein sequence ID" value="SDB17423.1"/>
    <property type="molecule type" value="Genomic_DNA"/>
</dbReference>
<dbReference type="SUPFAM" id="SSF56801">
    <property type="entry name" value="Acetyl-CoA synthetase-like"/>
    <property type="match status" value="1"/>
</dbReference>
<proteinExistence type="predicted"/>
<feature type="region of interest" description="Disordered" evidence="1">
    <location>
        <begin position="404"/>
        <end position="424"/>
    </location>
</feature>
<evidence type="ECO:0000259" key="2">
    <source>
        <dbReference type="Pfam" id="PF00501"/>
    </source>
</evidence>
<dbReference type="STRING" id="617002.SAMN05660653_00830"/>
<dbReference type="AlphaFoldDB" id="A0A1G6BAA1"/>
<keyword evidence="3" id="KW-0436">Ligase</keyword>
<sequence length="424" mass="47210">MDDATRRNGMYHDLEQEPEEQRRERKWQAAVELIRQAWNSAPAFKTRLENAGMTPEDVRSAQDWQRIPVLRKKQLIDLQRSGLRLGGLLTTDLGDLQRLYFSPGPIADPEGRDQDFWGWTEAFYAAGFRKSDLVQMTFGYHLTPAGLMLEEPLRELGCAVIPAGPGNTMQQVEIMTSWPVTGFVGMASFLKIIRDKAVSQGKNPRTDFHLRTAFVAAERLTEAVREDLETSFGMLVRQGYGTADLGCIAYECPDMGGMHLSSRCLVEICDPKTGEPLPAGETGEVVVTPFNPVYPLIRFATGDLSRLITQPCACGRTAPKLAGILGRADDTAKVKGQFIYPHQVAQVMCRFPQVVRWQVVISNPKGKDHLELRLEIADNIDSASVQAAFQEGLKLRPEVSIRTESEGLSENAPALVDERNYEDA</sequence>
<name>A0A1G6BAA1_9BACT</name>
<keyword evidence="4" id="KW-1185">Reference proteome</keyword>
<dbReference type="InterPro" id="IPR000873">
    <property type="entry name" value="AMP-dep_synth/lig_dom"/>
</dbReference>
<dbReference type="Gene3D" id="3.30.300.30">
    <property type="match status" value="1"/>
</dbReference>
<dbReference type="Proteomes" id="UP000198771">
    <property type="component" value="Unassembled WGS sequence"/>
</dbReference>
<evidence type="ECO:0000256" key="1">
    <source>
        <dbReference type="SAM" id="MobiDB-lite"/>
    </source>
</evidence>